<feature type="transmembrane region" description="Helical" evidence="8">
    <location>
        <begin position="137"/>
        <end position="155"/>
    </location>
</feature>
<evidence type="ECO:0000256" key="4">
    <source>
        <dbReference type="ARBA" id="ARBA00022679"/>
    </source>
</evidence>
<reference evidence="10 11" key="1">
    <citation type="journal article" name="Front. Microbiol.">
        <title>Sugar Metabolism of the First Thermophilic Planctomycete Thermogutta terrifontis: Comparative Genomic and Transcriptomic Approaches.</title>
        <authorList>
            <person name="Elcheninov A.G."/>
            <person name="Menzel P."/>
            <person name="Gudbergsdottir S.R."/>
            <person name="Slesarev A.I."/>
            <person name="Kadnikov V.V."/>
            <person name="Krogh A."/>
            <person name="Bonch-Osmolovskaya E.A."/>
            <person name="Peng X."/>
            <person name="Kublanov I.V."/>
        </authorList>
    </citation>
    <scope>NUCLEOTIDE SEQUENCE [LARGE SCALE GENOMIC DNA]</scope>
    <source>
        <strain evidence="10 11">R1</strain>
    </source>
</reference>
<evidence type="ECO:0000256" key="7">
    <source>
        <dbReference type="ARBA" id="ARBA00023136"/>
    </source>
</evidence>
<feature type="transmembrane region" description="Helical" evidence="8">
    <location>
        <begin position="241"/>
        <end position="261"/>
    </location>
</feature>
<feature type="transmembrane region" description="Helical" evidence="8">
    <location>
        <begin position="66"/>
        <end position="92"/>
    </location>
</feature>
<accession>A0A286RIX9</accession>
<dbReference type="GO" id="GO:0009103">
    <property type="term" value="P:lipopolysaccharide biosynthetic process"/>
    <property type="evidence" value="ECO:0007669"/>
    <property type="project" value="UniProtKB-ARBA"/>
</dbReference>
<keyword evidence="2" id="KW-1003">Cell membrane</keyword>
<evidence type="ECO:0000313" key="11">
    <source>
        <dbReference type="Proteomes" id="UP000215086"/>
    </source>
</evidence>
<sequence>MLRSSYTYFGLALLVAASVFFVNLGQARLWDRDEPRNAGCAREMLERHDWVVPVFNGELRDHKPVLLYWFMMLAYSVFGVNEFAARFFSAFFGLGTIAITYDLGRRAFRPEVGFWAAFMLATCMMFPVAARAATPDSVLIFFSTAALWLYIRASVLPPATTDAGRPATALVMASYAAMGLAVLAKGPIGFLLPAGIIGLYHMVEDPLRPGDGLPRIARWLAGIREFLHPARILAAVRRMGLFPGLVVTLAVAMPWYVWVGIRTNGEWLRGFFLTHNVGRFLHPMEDHSGPIFYYLLVLFACFFPWALFLISALTQAIKIVRRAEQGARVLTFLLIWGGVYIGFFSLAGTKLPNYITPALPAFALVTAWWLDSWSRQPQSNHWSPYVVAWILIACGLVVSGAIPVAAHIFLPGEEILGILGLIWVAGGVACLLALRRRHRMGFAVALATAAWVFVVGVFGVAAVRVSRHQQFDYLARILRELQTSSQDPLTVAAYDSLEPSWVFYLGRPIQFLPASQGPEVINEMARRGDFCLLLTRKRYEQLREKLGSDLTPIAGIPYFLKKREEVLLLGTRKLLAKLNRPGSGAASDFTVEAARSGATEYRR</sequence>
<evidence type="ECO:0000259" key="9">
    <source>
        <dbReference type="Pfam" id="PF02366"/>
    </source>
</evidence>
<keyword evidence="11" id="KW-1185">Reference proteome</keyword>
<keyword evidence="6 8" id="KW-1133">Transmembrane helix</keyword>
<feature type="transmembrane region" description="Helical" evidence="8">
    <location>
        <begin position="415"/>
        <end position="434"/>
    </location>
</feature>
<name>A0A286RIX9_9BACT</name>
<dbReference type="GO" id="GO:0000030">
    <property type="term" value="F:mannosyltransferase activity"/>
    <property type="evidence" value="ECO:0007669"/>
    <property type="project" value="InterPro"/>
</dbReference>
<keyword evidence="3" id="KW-0328">Glycosyltransferase</keyword>
<gene>
    <name evidence="10" type="ORF">THTE_3311</name>
</gene>
<feature type="transmembrane region" description="Helical" evidence="8">
    <location>
        <begin position="382"/>
        <end position="409"/>
    </location>
</feature>
<keyword evidence="4 10" id="KW-0808">Transferase</keyword>
<feature type="transmembrane region" description="Helical" evidence="8">
    <location>
        <begin position="329"/>
        <end position="348"/>
    </location>
</feature>
<dbReference type="PANTHER" id="PTHR33908:SF3">
    <property type="entry name" value="UNDECAPRENYL PHOSPHATE-ALPHA-4-AMINO-4-DEOXY-L-ARABINOSE ARABINOSYL TRANSFERASE"/>
    <property type="match status" value="1"/>
</dbReference>
<keyword evidence="7 8" id="KW-0472">Membrane</keyword>
<dbReference type="PANTHER" id="PTHR33908">
    <property type="entry name" value="MANNOSYLTRANSFERASE YKCB-RELATED"/>
    <property type="match status" value="1"/>
</dbReference>
<feature type="domain" description="ArnT-like N-terminal" evidence="9">
    <location>
        <begin position="40"/>
        <end position="205"/>
    </location>
</feature>
<dbReference type="GO" id="GO:0010041">
    <property type="term" value="P:response to iron(III) ion"/>
    <property type="evidence" value="ECO:0007669"/>
    <property type="project" value="TreeGrafter"/>
</dbReference>
<dbReference type="OrthoDB" id="9815691at2"/>
<dbReference type="RefSeq" id="WP_157732077.1">
    <property type="nucleotide sequence ID" value="NZ_CP018477.1"/>
</dbReference>
<dbReference type="KEGG" id="ttf:THTE_3311"/>
<evidence type="ECO:0000256" key="2">
    <source>
        <dbReference type="ARBA" id="ARBA00022475"/>
    </source>
</evidence>
<feature type="transmembrane region" description="Helical" evidence="8">
    <location>
        <begin position="112"/>
        <end position="130"/>
    </location>
</feature>
<dbReference type="AlphaFoldDB" id="A0A286RIX9"/>
<proteinExistence type="predicted"/>
<dbReference type="InterPro" id="IPR003342">
    <property type="entry name" value="ArnT-like_N"/>
</dbReference>
<dbReference type="Proteomes" id="UP000215086">
    <property type="component" value="Chromosome"/>
</dbReference>
<evidence type="ECO:0000256" key="8">
    <source>
        <dbReference type="SAM" id="Phobius"/>
    </source>
</evidence>
<comment type="subcellular location">
    <subcellularLocation>
        <location evidence="1">Cell membrane</location>
        <topology evidence="1">Multi-pass membrane protein</topology>
    </subcellularLocation>
</comment>
<dbReference type="GO" id="GO:0005886">
    <property type="term" value="C:plasma membrane"/>
    <property type="evidence" value="ECO:0007669"/>
    <property type="project" value="UniProtKB-SubCell"/>
</dbReference>
<feature type="transmembrane region" description="Helical" evidence="8">
    <location>
        <begin position="354"/>
        <end position="370"/>
    </location>
</feature>
<protein>
    <submittedName>
        <fullName evidence="10">Glycosyl transferase family 39</fullName>
    </submittedName>
</protein>
<evidence type="ECO:0000256" key="1">
    <source>
        <dbReference type="ARBA" id="ARBA00004651"/>
    </source>
</evidence>
<dbReference type="InterPro" id="IPR050297">
    <property type="entry name" value="LipidA_mod_glycosyltrf_83"/>
</dbReference>
<feature type="transmembrane region" description="Helical" evidence="8">
    <location>
        <begin position="6"/>
        <end position="24"/>
    </location>
</feature>
<feature type="transmembrane region" description="Helical" evidence="8">
    <location>
        <begin position="291"/>
        <end position="317"/>
    </location>
</feature>
<feature type="transmembrane region" description="Helical" evidence="8">
    <location>
        <begin position="441"/>
        <end position="463"/>
    </location>
</feature>
<feature type="transmembrane region" description="Helical" evidence="8">
    <location>
        <begin position="175"/>
        <end position="200"/>
    </location>
</feature>
<evidence type="ECO:0000256" key="3">
    <source>
        <dbReference type="ARBA" id="ARBA00022676"/>
    </source>
</evidence>
<dbReference type="Pfam" id="PF02366">
    <property type="entry name" value="PMT"/>
    <property type="match status" value="1"/>
</dbReference>
<dbReference type="GO" id="GO:0006493">
    <property type="term" value="P:protein O-linked glycosylation"/>
    <property type="evidence" value="ECO:0007669"/>
    <property type="project" value="InterPro"/>
</dbReference>
<dbReference type="GO" id="GO:0016763">
    <property type="term" value="F:pentosyltransferase activity"/>
    <property type="evidence" value="ECO:0007669"/>
    <property type="project" value="TreeGrafter"/>
</dbReference>
<keyword evidence="5 8" id="KW-0812">Transmembrane</keyword>
<organism evidence="10 11">
    <name type="scientific">Thermogutta terrifontis</name>
    <dbReference type="NCBI Taxonomy" id="1331910"/>
    <lineage>
        <taxon>Bacteria</taxon>
        <taxon>Pseudomonadati</taxon>
        <taxon>Planctomycetota</taxon>
        <taxon>Planctomycetia</taxon>
        <taxon>Pirellulales</taxon>
        <taxon>Thermoguttaceae</taxon>
        <taxon>Thermogutta</taxon>
    </lineage>
</organism>
<evidence type="ECO:0000313" key="10">
    <source>
        <dbReference type="EMBL" id="ASV75913.1"/>
    </source>
</evidence>
<evidence type="ECO:0000256" key="5">
    <source>
        <dbReference type="ARBA" id="ARBA00022692"/>
    </source>
</evidence>
<dbReference type="EMBL" id="CP018477">
    <property type="protein sequence ID" value="ASV75913.1"/>
    <property type="molecule type" value="Genomic_DNA"/>
</dbReference>
<evidence type="ECO:0000256" key="6">
    <source>
        <dbReference type="ARBA" id="ARBA00022989"/>
    </source>
</evidence>